<evidence type="ECO:0000256" key="1">
    <source>
        <dbReference type="SAM" id="SignalP"/>
    </source>
</evidence>
<dbReference type="Pfam" id="PF07589">
    <property type="entry name" value="PEP-CTERM"/>
    <property type="match status" value="1"/>
</dbReference>
<dbReference type="InterPro" id="IPR008979">
    <property type="entry name" value="Galactose-bd-like_sf"/>
</dbReference>
<feature type="signal peptide" evidence="1">
    <location>
        <begin position="1"/>
        <end position="23"/>
    </location>
</feature>
<dbReference type="Proteomes" id="UP001597115">
    <property type="component" value="Unassembled WGS sequence"/>
</dbReference>
<reference evidence="4" key="1">
    <citation type="journal article" date="2019" name="Int. J. Syst. Evol. Microbiol.">
        <title>The Global Catalogue of Microorganisms (GCM) 10K type strain sequencing project: providing services to taxonomists for standard genome sequencing and annotation.</title>
        <authorList>
            <consortium name="The Broad Institute Genomics Platform"/>
            <consortium name="The Broad Institute Genome Sequencing Center for Infectious Disease"/>
            <person name="Wu L."/>
            <person name="Ma J."/>
        </authorList>
    </citation>
    <scope>NUCLEOTIDE SEQUENCE [LARGE SCALE GENOMIC DNA]</scope>
    <source>
        <strain evidence="4">CGMCC 1.16275</strain>
    </source>
</reference>
<comment type="caution">
    <text evidence="3">The sequence shown here is derived from an EMBL/GenBank/DDBJ whole genome shotgun (WGS) entry which is preliminary data.</text>
</comment>
<proteinExistence type="predicted"/>
<name>A0ABW4I0D3_9SPHN</name>
<feature type="chain" id="PRO_5045182710" evidence="1">
    <location>
        <begin position="24"/>
        <end position="199"/>
    </location>
</feature>
<organism evidence="3 4">
    <name type="scientific">Sphingomonas tabacisoli</name>
    <dbReference type="NCBI Taxonomy" id="2249466"/>
    <lineage>
        <taxon>Bacteria</taxon>
        <taxon>Pseudomonadati</taxon>
        <taxon>Pseudomonadota</taxon>
        <taxon>Alphaproteobacteria</taxon>
        <taxon>Sphingomonadales</taxon>
        <taxon>Sphingomonadaceae</taxon>
        <taxon>Sphingomonas</taxon>
    </lineage>
</organism>
<gene>
    <name evidence="3" type="ORF">ACFSCW_04210</name>
</gene>
<evidence type="ECO:0000313" key="3">
    <source>
        <dbReference type="EMBL" id="MFD1611001.1"/>
    </source>
</evidence>
<dbReference type="NCBIfam" id="NF035944">
    <property type="entry name" value="PEPxxWA-CTERM"/>
    <property type="match status" value="1"/>
</dbReference>
<sequence length="199" mass="21127">MKIKLVSAALAMCFSCTGYHAQAATIVDAKTIRITGPANDYLQIAELVAKDYNDANVAPTAATSAFSNYPNSDPNYYGPQNLVDGVVDDQDDLYHSAGTGPNEFAQLTFAAPQSLSSLTLFGRVVLATGRNIYNVEIRNAADALLYSGTFDARTAPATVNFDVAGPGVPEPATWAMMLGGFAFAGAASRRRRSAQVRYV</sequence>
<feature type="domain" description="Ice-binding protein C-terminal" evidence="2">
    <location>
        <begin position="168"/>
        <end position="191"/>
    </location>
</feature>
<dbReference type="InterPro" id="IPR013424">
    <property type="entry name" value="Ice-binding_C"/>
</dbReference>
<evidence type="ECO:0000259" key="2">
    <source>
        <dbReference type="Pfam" id="PF07589"/>
    </source>
</evidence>
<dbReference type="SUPFAM" id="SSF49785">
    <property type="entry name" value="Galactose-binding domain-like"/>
    <property type="match status" value="1"/>
</dbReference>
<keyword evidence="4" id="KW-1185">Reference proteome</keyword>
<dbReference type="EMBL" id="JBHUDY010000001">
    <property type="protein sequence ID" value="MFD1611001.1"/>
    <property type="molecule type" value="Genomic_DNA"/>
</dbReference>
<accession>A0ABW4I0D3</accession>
<protein>
    <submittedName>
        <fullName evidence="3">PEPxxWA-CTERM sorting domain-containing protein</fullName>
    </submittedName>
</protein>
<dbReference type="NCBIfam" id="TIGR02595">
    <property type="entry name" value="PEP_CTERM"/>
    <property type="match status" value="1"/>
</dbReference>
<keyword evidence="1" id="KW-0732">Signal</keyword>
<evidence type="ECO:0000313" key="4">
    <source>
        <dbReference type="Proteomes" id="UP001597115"/>
    </source>
</evidence>
<dbReference type="RefSeq" id="WP_380887211.1">
    <property type="nucleotide sequence ID" value="NZ_JBHUDY010000001.1"/>
</dbReference>